<evidence type="ECO:0000313" key="2">
    <source>
        <dbReference type="Proteomes" id="UP000622405"/>
    </source>
</evidence>
<reference evidence="1 2" key="1">
    <citation type="journal article" date="2020" name="mSystems">
        <title>Defining Genomic and Predicted Metabolic Features of the Acetobacterium Genus.</title>
        <authorList>
            <person name="Ross D.E."/>
            <person name="Marshall C.W."/>
            <person name="Gulliver D."/>
            <person name="May H.D."/>
            <person name="Norman R.S."/>
        </authorList>
    </citation>
    <scope>NUCLEOTIDE SEQUENCE [LARGE SCALE GENOMIC DNA]</scope>
    <source>
        <strain evidence="1 2">DSM 4132</strain>
    </source>
</reference>
<sequence length="115" mass="13648">MGLDLILEATEKKKFYENSAYFNQEAEDEIPFNVRCQMRTIESLKNEEELMDALGDMEARAFREIDSCRYIIVDKEGVQELIRNPNLSEEAQQALEKVLEEVDFEKEIFTVYPWW</sequence>
<dbReference type="Proteomes" id="UP000622405">
    <property type="component" value="Unassembled WGS sequence"/>
</dbReference>
<dbReference type="RefSeq" id="WP_186893495.1">
    <property type="nucleotide sequence ID" value="NZ_WJBE01000003.1"/>
</dbReference>
<evidence type="ECO:0000313" key="1">
    <source>
        <dbReference type="EMBL" id="MBC3898901.1"/>
    </source>
</evidence>
<comment type="caution">
    <text evidence="1">The sequence shown here is derived from an EMBL/GenBank/DDBJ whole genome shotgun (WGS) entry which is preliminary data.</text>
</comment>
<dbReference type="EMBL" id="WJBE01000003">
    <property type="protein sequence ID" value="MBC3898901.1"/>
    <property type="molecule type" value="Genomic_DNA"/>
</dbReference>
<proteinExistence type="predicted"/>
<protein>
    <submittedName>
        <fullName evidence="1">Uncharacterized protein</fullName>
    </submittedName>
</protein>
<organism evidence="1 2">
    <name type="scientific">Acetobacterium malicum</name>
    <dbReference type="NCBI Taxonomy" id="52692"/>
    <lineage>
        <taxon>Bacteria</taxon>
        <taxon>Bacillati</taxon>
        <taxon>Bacillota</taxon>
        <taxon>Clostridia</taxon>
        <taxon>Eubacteriales</taxon>
        <taxon>Eubacteriaceae</taxon>
        <taxon>Acetobacterium</taxon>
    </lineage>
</organism>
<accession>A0ABR6YUN5</accession>
<keyword evidence="2" id="KW-1185">Reference proteome</keyword>
<gene>
    <name evidence="1" type="ORF">GH811_04650</name>
</gene>
<name>A0ABR6YUN5_9FIRM</name>